<dbReference type="EMBL" id="JACJIE010000008">
    <property type="protein sequence ID" value="MBA8945296.1"/>
    <property type="molecule type" value="Genomic_DNA"/>
</dbReference>
<gene>
    <name evidence="2" type="ORF">FHS33_003740</name>
</gene>
<name>A0AA40SEZ6_9ACTN</name>
<evidence type="ECO:0000313" key="2">
    <source>
        <dbReference type="EMBL" id="MBA8945296.1"/>
    </source>
</evidence>
<comment type="caution">
    <text evidence="2">The sequence shown here is derived from an EMBL/GenBank/DDBJ whole genome shotgun (WGS) entry which is preliminary data.</text>
</comment>
<organism evidence="2 3">
    <name type="scientific">Streptomyces calvus</name>
    <dbReference type="NCBI Taxonomy" id="67282"/>
    <lineage>
        <taxon>Bacteria</taxon>
        <taxon>Bacillati</taxon>
        <taxon>Actinomycetota</taxon>
        <taxon>Actinomycetes</taxon>
        <taxon>Kitasatosporales</taxon>
        <taxon>Streptomycetaceae</taxon>
        <taxon>Streptomyces</taxon>
    </lineage>
</organism>
<dbReference type="AlphaFoldDB" id="A0AA40SEZ6"/>
<sequence>MQRPRVHPTRMSTGTPAKQLKTPRGHCPTGILLRITALTCSSTQHACHQRPGTAHLGAKAGPERASPATSPEGTSRAHEPGKRR</sequence>
<accession>A0AA40SEZ6</accession>
<evidence type="ECO:0000313" key="3">
    <source>
        <dbReference type="Proteomes" id="UP000530412"/>
    </source>
</evidence>
<feature type="region of interest" description="Disordered" evidence="1">
    <location>
        <begin position="1"/>
        <end position="26"/>
    </location>
</feature>
<proteinExistence type="predicted"/>
<reference evidence="2 3" key="1">
    <citation type="submission" date="2020-08" db="EMBL/GenBank/DDBJ databases">
        <title>Genomic Encyclopedia of Type Strains, Phase III (KMG-III): the genomes of soil and plant-associated and newly described type strains.</title>
        <authorList>
            <person name="Whitman W."/>
        </authorList>
    </citation>
    <scope>NUCLEOTIDE SEQUENCE [LARGE SCALE GENOMIC DNA]</scope>
    <source>
        <strain evidence="2 3">CECT 3271</strain>
    </source>
</reference>
<feature type="region of interest" description="Disordered" evidence="1">
    <location>
        <begin position="47"/>
        <end position="84"/>
    </location>
</feature>
<evidence type="ECO:0000256" key="1">
    <source>
        <dbReference type="SAM" id="MobiDB-lite"/>
    </source>
</evidence>
<protein>
    <submittedName>
        <fullName evidence="2">Uncharacterized protein</fullName>
    </submittedName>
</protein>
<dbReference type="Proteomes" id="UP000530412">
    <property type="component" value="Unassembled WGS sequence"/>
</dbReference>
<feature type="compositionally biased region" description="Basic and acidic residues" evidence="1">
    <location>
        <begin position="75"/>
        <end position="84"/>
    </location>
</feature>